<dbReference type="AlphaFoldDB" id="A0A930USQ6"/>
<dbReference type="EMBL" id="JADION010000015">
    <property type="protein sequence ID" value="MBF4102595.1"/>
    <property type="molecule type" value="Genomic_DNA"/>
</dbReference>
<reference evidence="1" key="1">
    <citation type="submission" date="2020-11" db="EMBL/GenBank/DDBJ databases">
        <title>Gallibacterium anatis 1637, full genome, WGS.</title>
        <authorList>
            <person name="Laishevtcev A.I."/>
            <person name="Yakimova E.A."/>
            <person name="Petkovich D."/>
            <person name="Stepanova T.V."/>
            <person name="Kalendr R.S."/>
            <person name="Rubalsky E.O."/>
            <person name="Zulkarneev E.R."/>
            <person name="Aleshkin A.V."/>
        </authorList>
    </citation>
    <scope>NUCLEOTIDE SEQUENCE</scope>
    <source>
        <strain evidence="1">1637</strain>
    </source>
</reference>
<comment type="caution">
    <text evidence="1">The sequence shown here is derived from an EMBL/GenBank/DDBJ whole genome shotgun (WGS) entry which is preliminary data.</text>
</comment>
<gene>
    <name evidence="1" type="ORF">INT80_06755</name>
</gene>
<name>A0A930USQ6_9PAST</name>
<proteinExistence type="predicted"/>
<organism evidence="1">
    <name type="scientific">Gallibacterium anatis</name>
    <dbReference type="NCBI Taxonomy" id="750"/>
    <lineage>
        <taxon>Bacteria</taxon>
        <taxon>Pseudomonadati</taxon>
        <taxon>Pseudomonadota</taxon>
        <taxon>Gammaproteobacteria</taxon>
        <taxon>Pasteurellales</taxon>
        <taxon>Pasteurellaceae</taxon>
        <taxon>Gallibacterium</taxon>
    </lineage>
</organism>
<evidence type="ECO:0000313" key="1">
    <source>
        <dbReference type="EMBL" id="MBF4102595.1"/>
    </source>
</evidence>
<sequence>MSIGKLLIDDQPHQVLPALAKTIGLNEAIFLQQLHYLLNCKNHIEGKSWIFNTYEQWQEIFVIGQYQQLDAR</sequence>
<accession>A0A930USQ6</accession>
<protein>
    <submittedName>
        <fullName evidence="1">Uncharacterized protein</fullName>
    </submittedName>
</protein>